<sequence length="594" mass="68014">MNKNTIVYILCVFSFFFVHSQNQKQKSPIDIPMESIFVHKNSEVLFSGERLLFGVHVRDLSTEKASDLSKMAYVQLLGEEVKPIFLKKVELKNGFGHGDFRVGADIETGTYKLMAYTQLARNSDAHKYFETDIFIINPYIQLRERNVVSQTTDSLAKTLDNQIVDMGSSRDEIQNNILSSLVDIELDKEIYGKRETGRLEINSGVSLNGAVLSLSIRKKEAINGPVSISAVDYHSKMIKGTKNRFIDVSEIKWLPELRGDHLTGRLLQVSDSFPVPDTQVVMSIPGSEYIVDIARTDASGRFGFWLEGQYPQTRNGFMQIIGDASDETFIVLDKEGPLLPDNLVFNDFKIDKTLEDIILQRSIQNQLQNAYLAPIPGTMEVTTTDSQPYYRSFDTQYILDEYTRFGSMEETFVEVVEQAWIENVESDDPQFKIRPLPQYPQDIVEEPLVILDGQVVLDHDLIIGIPAREMESIAVSRKKIFMGSKLYQGILHFESKDGKYWERFPMKNTTILEIERSSLLRTYPEFQYDYLSNMSSDLPDFRRQLYWNPKIKVSGDTFGLNIWTSDVTGEYEIRVEGFTEEGKPISGYQKFEVE</sequence>
<reference evidence="1" key="1">
    <citation type="submission" date="2020-01" db="EMBL/GenBank/DDBJ databases">
        <title>Muricauda ochracea sp. nov., isolated from a tidal flat of Garorim bay in Korea.</title>
        <authorList>
            <person name="Kim D."/>
            <person name="Yoo Y."/>
            <person name="Kim J.-J."/>
        </authorList>
    </citation>
    <scope>NUCLEOTIDE SEQUENCE</scope>
    <source>
        <strain evidence="1">JGD-17</strain>
    </source>
</reference>
<name>A0A964T945_9FLAO</name>
<dbReference type="RefSeq" id="WP_166521936.1">
    <property type="nucleotide sequence ID" value="NZ_JAAABI010000001.1"/>
</dbReference>
<gene>
    <name evidence="1" type="ORF">GTQ34_01210</name>
</gene>
<dbReference type="AlphaFoldDB" id="A0A964T945"/>
<evidence type="ECO:0000313" key="2">
    <source>
        <dbReference type="Proteomes" id="UP000667650"/>
    </source>
</evidence>
<comment type="caution">
    <text evidence="1">The sequence shown here is derived from an EMBL/GenBank/DDBJ whole genome shotgun (WGS) entry which is preliminary data.</text>
</comment>
<evidence type="ECO:0000313" key="1">
    <source>
        <dbReference type="EMBL" id="NAY90522.1"/>
    </source>
</evidence>
<organism evidence="1 2">
    <name type="scientific">Flagellimonas ochracea</name>
    <dbReference type="NCBI Taxonomy" id="2696472"/>
    <lineage>
        <taxon>Bacteria</taxon>
        <taxon>Pseudomonadati</taxon>
        <taxon>Bacteroidota</taxon>
        <taxon>Flavobacteriia</taxon>
        <taxon>Flavobacteriales</taxon>
        <taxon>Flavobacteriaceae</taxon>
        <taxon>Flagellimonas</taxon>
    </lineage>
</organism>
<proteinExistence type="predicted"/>
<keyword evidence="2" id="KW-1185">Reference proteome</keyword>
<accession>A0A964T945</accession>
<dbReference type="EMBL" id="JAAABI010000001">
    <property type="protein sequence ID" value="NAY90522.1"/>
    <property type="molecule type" value="Genomic_DNA"/>
</dbReference>
<dbReference type="Proteomes" id="UP000667650">
    <property type="component" value="Unassembled WGS sequence"/>
</dbReference>
<evidence type="ECO:0008006" key="3">
    <source>
        <dbReference type="Google" id="ProtNLM"/>
    </source>
</evidence>
<protein>
    <recommendedName>
        <fullName evidence="3">Macroglobulin domain-containing protein</fullName>
    </recommendedName>
</protein>